<evidence type="ECO:0008006" key="3">
    <source>
        <dbReference type="Google" id="ProtNLM"/>
    </source>
</evidence>
<gene>
    <name evidence="1" type="ORF">AV903_17840</name>
</gene>
<dbReference type="RefSeq" id="WP_016193247.1">
    <property type="nucleotide sequence ID" value="NZ_CP089932.1"/>
</dbReference>
<reference evidence="1 2" key="1">
    <citation type="submission" date="2016-01" db="EMBL/GenBank/DDBJ databases">
        <authorList>
            <person name="Oliw E.H."/>
        </authorList>
    </citation>
    <scope>NUCLEOTIDE SEQUENCE [LARGE SCALE GENOMIC DNA]</scope>
    <source>
        <strain evidence="1 2">MDcuke</strain>
    </source>
</reference>
<dbReference type="Proteomes" id="UP000264980">
    <property type="component" value="Chromosome"/>
</dbReference>
<organism evidence="1 2">
    <name type="scientific">Erwinia tracheiphila</name>
    <dbReference type="NCBI Taxonomy" id="65700"/>
    <lineage>
        <taxon>Bacteria</taxon>
        <taxon>Pseudomonadati</taxon>
        <taxon>Pseudomonadota</taxon>
        <taxon>Gammaproteobacteria</taxon>
        <taxon>Enterobacterales</taxon>
        <taxon>Erwiniaceae</taxon>
        <taxon>Erwinia</taxon>
    </lineage>
</organism>
<dbReference type="EMBL" id="CP013970">
    <property type="protein sequence ID" value="AXF77485.1"/>
    <property type="molecule type" value="Genomic_DNA"/>
</dbReference>
<proteinExistence type="predicted"/>
<sequence>MKHLMAHPDKFAEIIPGVIQVSRNIYICSGFTIRKSPRNALNNRGAYLITKYAENSNNYYGRDFSLSEARNTVRRIIKHGRLISF</sequence>
<accession>A0A345CVL8</accession>
<protein>
    <recommendedName>
        <fullName evidence="3">DUF4761 family protein</fullName>
    </recommendedName>
</protein>
<evidence type="ECO:0000313" key="1">
    <source>
        <dbReference type="EMBL" id="AXF77485.1"/>
    </source>
</evidence>
<dbReference type="AlphaFoldDB" id="A0A345CVL8"/>
<name>A0A345CVL8_9GAMM</name>
<evidence type="ECO:0000313" key="2">
    <source>
        <dbReference type="Proteomes" id="UP000264980"/>
    </source>
</evidence>